<gene>
    <name evidence="1" type="ORF">BAJUN_02200</name>
</gene>
<organism evidence="1 2">
    <name type="scientific">Brevundimonas phage vB_BgoS-Bajun</name>
    <dbReference type="NCBI Taxonomy" id="2948594"/>
    <lineage>
        <taxon>Viruses</taxon>
        <taxon>Duplodnaviria</taxon>
        <taxon>Heunggongvirae</taxon>
        <taxon>Uroviricota</taxon>
        <taxon>Caudoviricetes</taxon>
        <taxon>Dolichocephalovirinae</taxon>
    </lineage>
</organism>
<name>A0A9E7N698_9CAUD</name>
<protein>
    <submittedName>
        <fullName evidence="1">Uncharacterized protein</fullName>
    </submittedName>
</protein>
<sequence>MTTLIIVEDASTAQQMQRHIPVDICRFGFPFMTLAGLRYDRVYLRWPSPNWFTARRCTDQKLQDWVRMELTHQMRRSGPDAPDFQYF</sequence>
<accession>A0A9E7N698</accession>
<dbReference type="Proteomes" id="UP001057427">
    <property type="component" value="Segment"/>
</dbReference>
<reference evidence="1" key="1">
    <citation type="submission" date="2022-05" db="EMBL/GenBank/DDBJ databases">
        <authorList>
            <person name="Friedrich I."/>
            <person name="Poehlein A."/>
            <person name="Schneider D."/>
            <person name="Hertel R."/>
            <person name="Daniel R."/>
        </authorList>
    </citation>
    <scope>NUCLEOTIDE SEQUENCE</scope>
</reference>
<dbReference type="EMBL" id="ON529858">
    <property type="protein sequence ID" value="UTC29850.1"/>
    <property type="molecule type" value="Genomic_DNA"/>
</dbReference>
<evidence type="ECO:0000313" key="2">
    <source>
        <dbReference type="Proteomes" id="UP001057427"/>
    </source>
</evidence>
<evidence type="ECO:0000313" key="1">
    <source>
        <dbReference type="EMBL" id="UTC29850.1"/>
    </source>
</evidence>
<keyword evidence="2" id="KW-1185">Reference proteome</keyword>
<proteinExistence type="predicted"/>